<dbReference type="PANTHER" id="PTHR24103">
    <property type="entry name" value="E3 UBIQUITIN-PROTEIN LIGASE TRIM"/>
    <property type="match status" value="1"/>
</dbReference>
<dbReference type="InterPro" id="IPR013083">
    <property type="entry name" value="Znf_RING/FYVE/PHD"/>
</dbReference>
<dbReference type="Pfam" id="PF15227">
    <property type="entry name" value="zf-C3HC4_4"/>
    <property type="match status" value="1"/>
</dbReference>
<keyword evidence="2" id="KW-0800">Toxin</keyword>
<dbReference type="PROSITE" id="PS50089">
    <property type="entry name" value="ZF_RING_2"/>
    <property type="match status" value="1"/>
</dbReference>
<keyword evidence="12" id="KW-1185">Reference proteome</keyword>
<keyword evidence="2" id="KW-0528">Neurotoxin</keyword>
<dbReference type="PROSITE" id="PS50119">
    <property type="entry name" value="ZF_BBOX"/>
    <property type="match status" value="2"/>
</dbReference>
<evidence type="ECO:0000313" key="13">
    <source>
        <dbReference type="RefSeq" id="XP_015271053.1"/>
    </source>
</evidence>
<dbReference type="Gene3D" id="2.60.120.920">
    <property type="match status" value="1"/>
</dbReference>
<feature type="domain" description="RING-type" evidence="9">
    <location>
        <begin position="16"/>
        <end position="58"/>
    </location>
</feature>
<reference evidence="13" key="1">
    <citation type="submission" date="2025-08" db="UniProtKB">
        <authorList>
            <consortium name="RefSeq"/>
        </authorList>
    </citation>
    <scope>IDENTIFICATION</scope>
</reference>
<keyword evidence="8" id="KW-0175">Coiled coil</keyword>
<evidence type="ECO:0000256" key="1">
    <source>
        <dbReference type="ARBA" id="ARBA00009651"/>
    </source>
</evidence>
<evidence type="ECO:0000256" key="7">
    <source>
        <dbReference type="PROSITE-ProRule" id="PRU00024"/>
    </source>
</evidence>
<protein>
    <submittedName>
        <fullName evidence="13">Tripartite motif-containing protein 7-like</fullName>
    </submittedName>
</protein>
<sequence>MAAGGPVKDLCEEASCSICLDYFKDPVTIAECGHNFCRACLTRSWGEAVAEASCPVCKQTAWPRNLRPNRQLANVVEIAKKFHGECGAERKGVEGKGRVCEKHQEPLKLFCKDDKAPICVVCDRSKEHRDHQGLWCLIITAAGQARVCEKHQKPLKLFCREDEAPICVDCDGSKEHRFHEVVPLEEAAQEYQGNICSFLEVLKKERTKILAFKSDVVKESQDLLKQTKGDKQRTVSEFRQLRQFLEIQEKHLLAHVEEMEKEIARERDEHLARLSRELSSLESLIQEVKEKIQQPPSELLQDVRTTLQRPASQLIRLLSSPDFFPTANVTFDLNTAHPVLTLSADRKSIRVTEKPQDLPNNPERFNVFVSVLGCEGFTTGRYFWEIIVGREEEWAVGIARKSVRRKGEMNFGPEGGIWAVGKVADGYVAFLHPERLRLALNGELRRIRVALNCDGGQVAFFNADTTALLYTFSGASFSGETLQPFFRVREKGHLRLPL</sequence>
<evidence type="ECO:0000256" key="6">
    <source>
        <dbReference type="ARBA" id="ARBA00034460"/>
    </source>
</evidence>
<dbReference type="InterPro" id="IPR001841">
    <property type="entry name" value="Znf_RING"/>
</dbReference>
<dbReference type="SUPFAM" id="SSF57845">
    <property type="entry name" value="B-box zinc-binding domain"/>
    <property type="match status" value="2"/>
</dbReference>
<comment type="function">
    <text evidence="6">Neurotoxin that produces dose-dependent hypolocomotion and hyperalgesia in mice. May directly act on the central nervous system, as it is 6500-fold more potent when administered intracerebroventricularly than intraperitoneal.</text>
</comment>
<evidence type="ECO:0000256" key="4">
    <source>
        <dbReference type="ARBA" id="ARBA00022771"/>
    </source>
</evidence>
<dbReference type="InterPro" id="IPR043136">
    <property type="entry name" value="B30.2/SPRY_sf"/>
</dbReference>
<dbReference type="Proteomes" id="UP000694871">
    <property type="component" value="Unplaced"/>
</dbReference>
<dbReference type="SUPFAM" id="SSF49899">
    <property type="entry name" value="Concanavalin A-like lectins/glucanases"/>
    <property type="match status" value="1"/>
</dbReference>
<dbReference type="SMART" id="SM00336">
    <property type="entry name" value="BBOX"/>
    <property type="match status" value="2"/>
</dbReference>
<feature type="coiled-coil region" evidence="8">
    <location>
        <begin position="242"/>
        <end position="291"/>
    </location>
</feature>
<dbReference type="PROSITE" id="PS00518">
    <property type="entry name" value="ZF_RING_1"/>
    <property type="match status" value="1"/>
</dbReference>
<dbReference type="InterPro" id="IPR003877">
    <property type="entry name" value="SPRY_dom"/>
</dbReference>
<dbReference type="CDD" id="cd16594">
    <property type="entry name" value="RING-HC_TRIM7-like_C-IV"/>
    <property type="match status" value="1"/>
</dbReference>
<dbReference type="SMART" id="SM00589">
    <property type="entry name" value="PRY"/>
    <property type="match status" value="1"/>
</dbReference>
<accession>A0ABM1KBG6</accession>
<evidence type="ECO:0000256" key="8">
    <source>
        <dbReference type="SAM" id="Coils"/>
    </source>
</evidence>
<dbReference type="Gene3D" id="3.30.40.10">
    <property type="entry name" value="Zinc/RING finger domain, C3HC4 (zinc finger)"/>
    <property type="match status" value="1"/>
</dbReference>
<dbReference type="PROSITE" id="PS50188">
    <property type="entry name" value="B302_SPRY"/>
    <property type="match status" value="1"/>
</dbReference>
<dbReference type="GeneID" id="107114128"/>
<gene>
    <name evidence="13" type="primary">LOC107114128</name>
</gene>
<keyword evidence="4 7" id="KW-0863">Zinc-finger</keyword>
<feature type="domain" description="B box-type" evidence="10">
    <location>
        <begin position="143"/>
        <end position="184"/>
    </location>
</feature>
<evidence type="ECO:0000259" key="11">
    <source>
        <dbReference type="PROSITE" id="PS50188"/>
    </source>
</evidence>
<dbReference type="CDD" id="cd12888">
    <property type="entry name" value="SPRY_PRY_TRIM7_like"/>
    <property type="match status" value="1"/>
</dbReference>
<dbReference type="Pfam" id="PF00622">
    <property type="entry name" value="SPRY"/>
    <property type="match status" value="1"/>
</dbReference>
<evidence type="ECO:0000256" key="5">
    <source>
        <dbReference type="ARBA" id="ARBA00022833"/>
    </source>
</evidence>
<organism evidence="12 13">
    <name type="scientific">Gekko japonicus</name>
    <name type="common">Schlegel's Japanese gecko</name>
    <dbReference type="NCBI Taxonomy" id="146911"/>
    <lineage>
        <taxon>Eukaryota</taxon>
        <taxon>Metazoa</taxon>
        <taxon>Chordata</taxon>
        <taxon>Craniata</taxon>
        <taxon>Vertebrata</taxon>
        <taxon>Euteleostomi</taxon>
        <taxon>Lepidosauria</taxon>
        <taxon>Squamata</taxon>
        <taxon>Bifurcata</taxon>
        <taxon>Gekkota</taxon>
        <taxon>Gekkonidae</taxon>
        <taxon>Gekkoninae</taxon>
        <taxon>Gekko</taxon>
    </lineage>
</organism>
<feature type="domain" description="B box-type" evidence="10">
    <location>
        <begin position="95"/>
        <end position="132"/>
    </location>
</feature>
<evidence type="ECO:0000259" key="10">
    <source>
        <dbReference type="PROSITE" id="PS50119"/>
    </source>
</evidence>
<dbReference type="InterPro" id="IPR003879">
    <property type="entry name" value="Butyrophylin_SPRY"/>
</dbReference>
<dbReference type="InterPro" id="IPR050143">
    <property type="entry name" value="TRIM/RBCC"/>
</dbReference>
<dbReference type="InterPro" id="IPR000315">
    <property type="entry name" value="Znf_B-box"/>
</dbReference>
<dbReference type="CDD" id="cd19762">
    <property type="entry name" value="Bbox2_TRIM7-like"/>
    <property type="match status" value="2"/>
</dbReference>
<dbReference type="InterPro" id="IPR006574">
    <property type="entry name" value="PRY"/>
</dbReference>
<name>A0ABM1KBG6_GEKJA</name>
<evidence type="ECO:0000256" key="3">
    <source>
        <dbReference type="ARBA" id="ARBA00022723"/>
    </source>
</evidence>
<keyword evidence="5" id="KW-0862">Zinc</keyword>
<evidence type="ECO:0000256" key="2">
    <source>
        <dbReference type="ARBA" id="ARBA00022699"/>
    </source>
</evidence>
<dbReference type="Pfam" id="PF00643">
    <property type="entry name" value="zf-B_box"/>
    <property type="match status" value="2"/>
</dbReference>
<evidence type="ECO:0000313" key="12">
    <source>
        <dbReference type="Proteomes" id="UP000694871"/>
    </source>
</evidence>
<dbReference type="SUPFAM" id="SSF57850">
    <property type="entry name" value="RING/U-box"/>
    <property type="match status" value="1"/>
</dbReference>
<dbReference type="Gene3D" id="3.30.160.60">
    <property type="entry name" value="Classic Zinc Finger"/>
    <property type="match status" value="2"/>
</dbReference>
<feature type="domain" description="B30.2/SPRY" evidence="11">
    <location>
        <begin position="309"/>
        <end position="498"/>
    </location>
</feature>
<dbReference type="RefSeq" id="XP_015271053.1">
    <property type="nucleotide sequence ID" value="XM_015415567.1"/>
</dbReference>
<proteinExistence type="inferred from homology"/>
<comment type="similarity">
    <text evidence="1">Belongs to the ohanin/vespryn family.</text>
</comment>
<keyword evidence="3" id="KW-0479">Metal-binding</keyword>
<dbReference type="SMART" id="SM00449">
    <property type="entry name" value="SPRY"/>
    <property type="match status" value="1"/>
</dbReference>
<dbReference type="PRINTS" id="PR01407">
    <property type="entry name" value="BUTYPHLNCDUF"/>
</dbReference>
<dbReference type="InterPro" id="IPR001870">
    <property type="entry name" value="B30.2/SPRY"/>
</dbReference>
<evidence type="ECO:0000259" key="9">
    <source>
        <dbReference type="PROSITE" id="PS50089"/>
    </source>
</evidence>
<dbReference type="Pfam" id="PF13765">
    <property type="entry name" value="PRY"/>
    <property type="match status" value="1"/>
</dbReference>
<dbReference type="InterPro" id="IPR017907">
    <property type="entry name" value="Znf_RING_CS"/>
</dbReference>
<dbReference type="SMART" id="SM00184">
    <property type="entry name" value="RING"/>
    <property type="match status" value="1"/>
</dbReference>
<dbReference type="InterPro" id="IPR013320">
    <property type="entry name" value="ConA-like_dom_sf"/>
</dbReference>